<dbReference type="GO" id="GO:0051537">
    <property type="term" value="F:2 iron, 2 sulfur cluster binding"/>
    <property type="evidence" value="ECO:0007669"/>
    <property type="project" value="UniProtKB-KW"/>
</dbReference>
<dbReference type="InterPro" id="IPR036010">
    <property type="entry name" value="2Fe-2S_ferredoxin-like_sf"/>
</dbReference>
<dbReference type="InterPro" id="IPR001041">
    <property type="entry name" value="2Fe-2S_ferredoxin-type"/>
</dbReference>
<evidence type="ECO:0000256" key="5">
    <source>
        <dbReference type="ARBA" id="ARBA00023014"/>
    </source>
</evidence>
<dbReference type="InterPro" id="IPR001055">
    <property type="entry name" value="Adrenodoxin-like"/>
</dbReference>
<keyword evidence="2" id="KW-0001">2Fe-2S</keyword>
<keyword evidence="3" id="KW-0479">Metal-binding</keyword>
<dbReference type="Gene3D" id="3.10.20.30">
    <property type="match status" value="1"/>
</dbReference>
<dbReference type="RefSeq" id="WP_109907840.1">
    <property type="nucleotide sequence ID" value="NZ_QGLE01000015.1"/>
</dbReference>
<dbReference type="PANTHER" id="PTHR23426:SF65">
    <property type="entry name" value="FERREDOXIN-2, MITOCHONDRIAL"/>
    <property type="match status" value="1"/>
</dbReference>
<feature type="domain" description="2Fe-2S ferredoxin-type" evidence="7">
    <location>
        <begin position="2"/>
        <end position="105"/>
    </location>
</feature>
<dbReference type="GO" id="GO:0140647">
    <property type="term" value="P:P450-containing electron transport chain"/>
    <property type="evidence" value="ECO:0007669"/>
    <property type="project" value="InterPro"/>
</dbReference>
<sequence>MSKITFIEHNGTRHEVEIADGHSIMEGAVANMVPGIDADCGGACACATCHIHVDPEWLERLPAKSDMETSLLEFAPSPTEGSRLACQIKVSPCLAGMTVHLPEAQH</sequence>
<dbReference type="EMBL" id="QGLE01000015">
    <property type="protein sequence ID" value="PWR18422.1"/>
    <property type="molecule type" value="Genomic_DNA"/>
</dbReference>
<dbReference type="PRINTS" id="PR00355">
    <property type="entry name" value="ADRENODOXIN"/>
</dbReference>
<evidence type="ECO:0000256" key="2">
    <source>
        <dbReference type="ARBA" id="ARBA00022714"/>
    </source>
</evidence>
<dbReference type="PROSITE" id="PS51085">
    <property type="entry name" value="2FE2S_FER_2"/>
    <property type="match status" value="1"/>
</dbReference>
<dbReference type="CDD" id="cd00207">
    <property type="entry name" value="fer2"/>
    <property type="match status" value="1"/>
</dbReference>
<dbReference type="Proteomes" id="UP000245461">
    <property type="component" value="Unassembled WGS sequence"/>
</dbReference>
<evidence type="ECO:0000256" key="1">
    <source>
        <dbReference type="ARBA" id="ARBA00010914"/>
    </source>
</evidence>
<keyword evidence="5" id="KW-0411">Iron-sulfur</keyword>
<comment type="cofactor">
    <cofactor evidence="6">
        <name>[2Fe-2S] cluster</name>
        <dbReference type="ChEBI" id="CHEBI:190135"/>
    </cofactor>
</comment>
<dbReference type="PROSITE" id="PS00814">
    <property type="entry name" value="ADX"/>
    <property type="match status" value="1"/>
</dbReference>
<comment type="similarity">
    <text evidence="1">Belongs to the adrenodoxin/putidaredoxin family.</text>
</comment>
<organism evidence="8 9">
    <name type="scientific">Zavarzinia aquatilis</name>
    <dbReference type="NCBI Taxonomy" id="2211142"/>
    <lineage>
        <taxon>Bacteria</taxon>
        <taxon>Pseudomonadati</taxon>
        <taxon>Pseudomonadota</taxon>
        <taxon>Alphaproteobacteria</taxon>
        <taxon>Rhodospirillales</taxon>
        <taxon>Zavarziniaceae</taxon>
        <taxon>Zavarzinia</taxon>
    </lineage>
</organism>
<gene>
    <name evidence="8" type="ORF">DKG74_19445</name>
</gene>
<evidence type="ECO:0000256" key="3">
    <source>
        <dbReference type="ARBA" id="ARBA00022723"/>
    </source>
</evidence>
<dbReference type="GO" id="GO:0046872">
    <property type="term" value="F:metal ion binding"/>
    <property type="evidence" value="ECO:0007669"/>
    <property type="project" value="UniProtKB-KW"/>
</dbReference>
<dbReference type="AlphaFoldDB" id="A0A317DVI4"/>
<evidence type="ECO:0000259" key="7">
    <source>
        <dbReference type="PROSITE" id="PS51085"/>
    </source>
</evidence>
<dbReference type="PANTHER" id="PTHR23426">
    <property type="entry name" value="FERREDOXIN/ADRENODOXIN"/>
    <property type="match status" value="1"/>
</dbReference>
<proteinExistence type="inferred from homology"/>
<dbReference type="SUPFAM" id="SSF54292">
    <property type="entry name" value="2Fe-2S ferredoxin-like"/>
    <property type="match status" value="1"/>
</dbReference>
<evidence type="ECO:0000313" key="8">
    <source>
        <dbReference type="EMBL" id="PWR18422.1"/>
    </source>
</evidence>
<dbReference type="InterPro" id="IPR018298">
    <property type="entry name" value="Adrenodoxin_Fe-S_BS"/>
</dbReference>
<dbReference type="GO" id="GO:0009055">
    <property type="term" value="F:electron transfer activity"/>
    <property type="evidence" value="ECO:0007669"/>
    <property type="project" value="TreeGrafter"/>
</dbReference>
<accession>A0A317DVI4</accession>
<name>A0A317DVI4_9PROT</name>
<evidence type="ECO:0000256" key="4">
    <source>
        <dbReference type="ARBA" id="ARBA00023004"/>
    </source>
</evidence>
<comment type="caution">
    <text evidence="8">The sequence shown here is derived from an EMBL/GenBank/DDBJ whole genome shotgun (WGS) entry which is preliminary data.</text>
</comment>
<protein>
    <submittedName>
        <fullName evidence="8">2Fe-2S ferredoxin</fullName>
    </submittedName>
</protein>
<dbReference type="Pfam" id="PF00111">
    <property type="entry name" value="Fer2"/>
    <property type="match status" value="1"/>
</dbReference>
<keyword evidence="4" id="KW-0408">Iron</keyword>
<keyword evidence="9" id="KW-1185">Reference proteome</keyword>
<reference evidence="8 9" key="1">
    <citation type="submission" date="2018-05" db="EMBL/GenBank/DDBJ databases">
        <title>Zavarzinia sp. HR-AS.</title>
        <authorList>
            <person name="Lee Y."/>
            <person name="Jeon C.O."/>
        </authorList>
    </citation>
    <scope>NUCLEOTIDE SEQUENCE [LARGE SCALE GENOMIC DNA]</scope>
    <source>
        <strain evidence="8 9">HR-AS</strain>
    </source>
</reference>
<evidence type="ECO:0000313" key="9">
    <source>
        <dbReference type="Proteomes" id="UP000245461"/>
    </source>
</evidence>
<dbReference type="InterPro" id="IPR012675">
    <property type="entry name" value="Beta-grasp_dom_sf"/>
</dbReference>
<evidence type="ECO:0000256" key="6">
    <source>
        <dbReference type="ARBA" id="ARBA00034078"/>
    </source>
</evidence>
<dbReference type="OrthoDB" id="9799640at2"/>